<proteinExistence type="inferred from homology"/>
<dbReference type="RefSeq" id="WP_094778293.1">
    <property type="nucleotide sequence ID" value="NZ_CYGX02000009.1"/>
</dbReference>
<accession>A0A1N7RN65</accession>
<feature type="domain" description="Tyr recombinase" evidence="4">
    <location>
        <begin position="239"/>
        <end position="411"/>
    </location>
</feature>
<dbReference type="InterPro" id="IPR013762">
    <property type="entry name" value="Integrase-like_cat_sf"/>
</dbReference>
<protein>
    <submittedName>
        <fullName evidence="5">Putative prophage CP4-6 integrase</fullName>
    </submittedName>
</protein>
<keyword evidence="6" id="KW-1185">Reference proteome</keyword>
<dbReference type="Proteomes" id="UP000187012">
    <property type="component" value="Unassembled WGS sequence"/>
</dbReference>
<evidence type="ECO:0000256" key="2">
    <source>
        <dbReference type="ARBA" id="ARBA00022908"/>
    </source>
</evidence>
<dbReference type="PROSITE" id="PS51898">
    <property type="entry name" value="TYR_RECOMBINASE"/>
    <property type="match status" value="1"/>
</dbReference>
<evidence type="ECO:0000256" key="1">
    <source>
        <dbReference type="ARBA" id="ARBA00008857"/>
    </source>
</evidence>
<dbReference type="Pfam" id="PF13356">
    <property type="entry name" value="Arm-DNA-bind_3"/>
    <property type="match status" value="1"/>
</dbReference>
<name>A0A1N7RN65_9BURK</name>
<dbReference type="PANTHER" id="PTHR30629:SF6">
    <property type="entry name" value="PROPHAGE INTEGRASE INTA-RELATED"/>
    <property type="match status" value="1"/>
</dbReference>
<dbReference type="PANTHER" id="PTHR30629">
    <property type="entry name" value="PROPHAGE INTEGRASE"/>
    <property type="match status" value="1"/>
</dbReference>
<sequence>MPTVNRIKFTAKEVQSRPCKPGHKSSFYYDSEAPGLGLRVSAGGARTYIFEARTDSQKSPIRTTIGNISNWPLEEARKRAHELRRLTDLGKDPREVEKERQRQADAKAAVARRAGVTVGQAWEDYYERRVKKYAGAHHREAHENAMRLEGEPKKQGEGFRVAGPLAVFYIRTLSSLTPAELTNWLESESARRPSAVAIAFRLFRTFANWCEDQPEYAGLLNPRLFASRTVRQAVPQTKARSDCLQREQLKPFLTAVRAGPSQTMSAYIQATLLTGSRRQEMAALRWGDIDFKWKTVKLHDKNPAIGTRTIPLTNYVALLLSALPQVSEFVFASNSESGHLMEARYAINAATKAAGLPHVSTHGLRRTFKTNSEWIECPAGVVAQIMGHAPSAIAERHYTVRPISMLRMWLQRVEDWVLNEAGIELPPDPAAERTAEEAQKAHAALARLFGVQA</sequence>
<keyword evidence="2" id="KW-0229">DNA integration</keyword>
<dbReference type="InterPro" id="IPR038488">
    <property type="entry name" value="Integrase_DNA-bd_sf"/>
</dbReference>
<dbReference type="Pfam" id="PF00589">
    <property type="entry name" value="Phage_integrase"/>
    <property type="match status" value="1"/>
</dbReference>
<dbReference type="Gene3D" id="1.10.443.10">
    <property type="entry name" value="Intergrase catalytic core"/>
    <property type="match status" value="1"/>
</dbReference>
<dbReference type="AlphaFoldDB" id="A0A1N7RN65"/>
<dbReference type="EMBL" id="CYGX02000009">
    <property type="protein sequence ID" value="SIT36547.1"/>
    <property type="molecule type" value="Genomic_DNA"/>
</dbReference>
<dbReference type="InterPro" id="IPR050808">
    <property type="entry name" value="Phage_Integrase"/>
</dbReference>
<gene>
    <name evidence="5" type="primary">intF</name>
    <name evidence="5" type="ORF">BN2475_90078</name>
</gene>
<reference evidence="5 6" key="1">
    <citation type="submission" date="2016-12" db="EMBL/GenBank/DDBJ databases">
        <authorList>
            <person name="Song W.-J."/>
            <person name="Kurnit D.M."/>
        </authorList>
    </citation>
    <scope>NUCLEOTIDE SEQUENCE [LARGE SCALE GENOMIC DNA]</scope>
    <source>
        <strain evidence="5 6">STM7296</strain>
    </source>
</reference>
<evidence type="ECO:0000313" key="5">
    <source>
        <dbReference type="EMBL" id="SIT36547.1"/>
    </source>
</evidence>
<dbReference type="GO" id="GO:0015074">
    <property type="term" value="P:DNA integration"/>
    <property type="evidence" value="ECO:0007669"/>
    <property type="project" value="UniProtKB-KW"/>
</dbReference>
<organism evidence="5 6">
    <name type="scientific">Paraburkholderia ribeironis</name>
    <dbReference type="NCBI Taxonomy" id="1247936"/>
    <lineage>
        <taxon>Bacteria</taxon>
        <taxon>Pseudomonadati</taxon>
        <taxon>Pseudomonadota</taxon>
        <taxon>Betaproteobacteria</taxon>
        <taxon>Burkholderiales</taxon>
        <taxon>Burkholderiaceae</taxon>
        <taxon>Paraburkholderia</taxon>
    </lineage>
</organism>
<evidence type="ECO:0000313" key="6">
    <source>
        <dbReference type="Proteomes" id="UP000187012"/>
    </source>
</evidence>
<evidence type="ECO:0000259" key="4">
    <source>
        <dbReference type="PROSITE" id="PS51898"/>
    </source>
</evidence>
<comment type="similarity">
    <text evidence="1">Belongs to the 'phage' integrase family.</text>
</comment>
<dbReference type="InterPro" id="IPR002104">
    <property type="entry name" value="Integrase_catalytic"/>
</dbReference>
<dbReference type="SUPFAM" id="SSF56349">
    <property type="entry name" value="DNA breaking-rejoining enzymes"/>
    <property type="match status" value="1"/>
</dbReference>
<dbReference type="InterPro" id="IPR025166">
    <property type="entry name" value="Integrase_DNA_bind_dom"/>
</dbReference>
<evidence type="ECO:0000256" key="3">
    <source>
        <dbReference type="ARBA" id="ARBA00023172"/>
    </source>
</evidence>
<dbReference type="GO" id="GO:0006310">
    <property type="term" value="P:DNA recombination"/>
    <property type="evidence" value="ECO:0007669"/>
    <property type="project" value="UniProtKB-KW"/>
</dbReference>
<dbReference type="Gene3D" id="3.30.160.390">
    <property type="entry name" value="Integrase, DNA-binding domain"/>
    <property type="match status" value="1"/>
</dbReference>
<dbReference type="GO" id="GO:0003677">
    <property type="term" value="F:DNA binding"/>
    <property type="evidence" value="ECO:0007669"/>
    <property type="project" value="InterPro"/>
</dbReference>
<dbReference type="OrthoDB" id="8556969at2"/>
<keyword evidence="3" id="KW-0233">DNA recombination</keyword>
<dbReference type="InterPro" id="IPR011010">
    <property type="entry name" value="DNA_brk_join_enz"/>
</dbReference>